<feature type="transmembrane region" description="Helical" evidence="2">
    <location>
        <begin position="78"/>
        <end position="102"/>
    </location>
</feature>
<dbReference type="AlphaFoldDB" id="A0A0L0STT0"/>
<keyword evidence="2" id="KW-0812">Transmembrane</keyword>
<keyword evidence="2" id="KW-1133">Transmembrane helix</keyword>
<keyword evidence="2" id="KW-0472">Membrane</keyword>
<dbReference type="VEuPathDB" id="FungiDB:AMAG_19297"/>
<evidence type="ECO:0000313" key="3">
    <source>
        <dbReference type="EMBL" id="KNE65937.1"/>
    </source>
</evidence>
<dbReference type="OrthoDB" id="676979at2759"/>
<gene>
    <name evidence="3" type="ORF">AMAG_19297</name>
</gene>
<sequence length="269" mass="28550">MASSECTALAALATSLNLPLAARNDAPTASCCQWKGLDCTTSGQVRGMSRVAKLELVGIAARSASSTAPASTFWTRDMIIIVASCSVAAVAIVSMFVTLFCWERNKRKAAKEQAILERQLYEQFDAGVAASHAQANRIAPPNSAPNSQLGVSPHMTPMSMATTPVQEPRYSVVIDPYAKFYNNGVAVNGSADGSHRTSSYSNVVATGTGTPPPTPDRWEWHRTSYLPPAVSHAVDPATAEAEHVAPLPPGWDVERARNAPPRAPSYAVS</sequence>
<accession>A0A0L0STT0</accession>
<feature type="compositionally biased region" description="Polar residues" evidence="1">
    <location>
        <begin position="196"/>
        <end position="205"/>
    </location>
</feature>
<evidence type="ECO:0000256" key="1">
    <source>
        <dbReference type="SAM" id="MobiDB-lite"/>
    </source>
</evidence>
<reference evidence="4" key="2">
    <citation type="submission" date="2009-11" db="EMBL/GenBank/DDBJ databases">
        <title>The Genome Sequence of Allomyces macrogynus strain ATCC 38327.</title>
        <authorList>
            <consortium name="The Broad Institute Genome Sequencing Platform"/>
            <person name="Russ C."/>
            <person name="Cuomo C."/>
            <person name="Shea T."/>
            <person name="Young S.K."/>
            <person name="Zeng Q."/>
            <person name="Koehrsen M."/>
            <person name="Haas B."/>
            <person name="Borodovsky M."/>
            <person name="Guigo R."/>
            <person name="Alvarado L."/>
            <person name="Berlin A."/>
            <person name="Borenstein D."/>
            <person name="Chen Z."/>
            <person name="Engels R."/>
            <person name="Freedman E."/>
            <person name="Gellesch M."/>
            <person name="Goldberg J."/>
            <person name="Griggs A."/>
            <person name="Gujja S."/>
            <person name="Heiman D."/>
            <person name="Hepburn T."/>
            <person name="Howarth C."/>
            <person name="Jen D."/>
            <person name="Larson L."/>
            <person name="Lewis B."/>
            <person name="Mehta T."/>
            <person name="Park D."/>
            <person name="Pearson M."/>
            <person name="Roberts A."/>
            <person name="Saif S."/>
            <person name="Shenoy N."/>
            <person name="Sisk P."/>
            <person name="Stolte C."/>
            <person name="Sykes S."/>
            <person name="Walk T."/>
            <person name="White J."/>
            <person name="Yandava C."/>
            <person name="Burger G."/>
            <person name="Gray M.W."/>
            <person name="Holland P.W.H."/>
            <person name="King N."/>
            <person name="Lang F.B.F."/>
            <person name="Roger A.J."/>
            <person name="Ruiz-Trillo I."/>
            <person name="Lander E."/>
            <person name="Nusbaum C."/>
        </authorList>
    </citation>
    <scope>NUCLEOTIDE SEQUENCE [LARGE SCALE GENOMIC DNA]</scope>
    <source>
        <strain evidence="4">ATCC 38327</strain>
    </source>
</reference>
<feature type="region of interest" description="Disordered" evidence="1">
    <location>
        <begin position="136"/>
        <end position="157"/>
    </location>
</feature>
<name>A0A0L0STT0_ALLM3</name>
<proteinExistence type="predicted"/>
<evidence type="ECO:0000313" key="4">
    <source>
        <dbReference type="Proteomes" id="UP000054350"/>
    </source>
</evidence>
<reference evidence="3 4" key="1">
    <citation type="submission" date="2009-11" db="EMBL/GenBank/DDBJ databases">
        <title>Annotation of Allomyces macrogynus ATCC 38327.</title>
        <authorList>
            <consortium name="The Broad Institute Genome Sequencing Platform"/>
            <person name="Russ C."/>
            <person name="Cuomo C."/>
            <person name="Burger G."/>
            <person name="Gray M.W."/>
            <person name="Holland P.W.H."/>
            <person name="King N."/>
            <person name="Lang F.B.F."/>
            <person name="Roger A.J."/>
            <person name="Ruiz-Trillo I."/>
            <person name="Young S.K."/>
            <person name="Zeng Q."/>
            <person name="Gargeya S."/>
            <person name="Fitzgerald M."/>
            <person name="Haas B."/>
            <person name="Abouelleil A."/>
            <person name="Alvarado L."/>
            <person name="Arachchi H.M."/>
            <person name="Berlin A."/>
            <person name="Chapman S.B."/>
            <person name="Gearin G."/>
            <person name="Goldberg J."/>
            <person name="Griggs A."/>
            <person name="Gujja S."/>
            <person name="Hansen M."/>
            <person name="Heiman D."/>
            <person name="Howarth C."/>
            <person name="Larimer J."/>
            <person name="Lui A."/>
            <person name="MacDonald P.J.P."/>
            <person name="McCowen C."/>
            <person name="Montmayeur A."/>
            <person name="Murphy C."/>
            <person name="Neiman D."/>
            <person name="Pearson M."/>
            <person name="Priest M."/>
            <person name="Roberts A."/>
            <person name="Saif S."/>
            <person name="Shea T."/>
            <person name="Sisk P."/>
            <person name="Stolte C."/>
            <person name="Sykes S."/>
            <person name="Wortman J."/>
            <person name="Nusbaum C."/>
            <person name="Birren B."/>
        </authorList>
    </citation>
    <scope>NUCLEOTIDE SEQUENCE [LARGE SCALE GENOMIC DNA]</scope>
    <source>
        <strain evidence="3 4">ATCC 38327</strain>
    </source>
</reference>
<protein>
    <submittedName>
        <fullName evidence="3">Uncharacterized protein</fullName>
    </submittedName>
</protein>
<feature type="region of interest" description="Disordered" evidence="1">
    <location>
        <begin position="191"/>
        <end position="216"/>
    </location>
</feature>
<keyword evidence="4" id="KW-1185">Reference proteome</keyword>
<dbReference type="Proteomes" id="UP000054350">
    <property type="component" value="Unassembled WGS sequence"/>
</dbReference>
<organism evidence="3 4">
    <name type="scientific">Allomyces macrogynus (strain ATCC 38327)</name>
    <name type="common">Allomyces javanicus var. macrogynus</name>
    <dbReference type="NCBI Taxonomy" id="578462"/>
    <lineage>
        <taxon>Eukaryota</taxon>
        <taxon>Fungi</taxon>
        <taxon>Fungi incertae sedis</taxon>
        <taxon>Blastocladiomycota</taxon>
        <taxon>Blastocladiomycetes</taxon>
        <taxon>Blastocladiales</taxon>
        <taxon>Blastocladiaceae</taxon>
        <taxon>Allomyces</taxon>
    </lineage>
</organism>
<feature type="region of interest" description="Disordered" evidence="1">
    <location>
        <begin position="236"/>
        <end position="269"/>
    </location>
</feature>
<dbReference type="EMBL" id="GG745349">
    <property type="protein sequence ID" value="KNE65937.1"/>
    <property type="molecule type" value="Genomic_DNA"/>
</dbReference>
<evidence type="ECO:0000256" key="2">
    <source>
        <dbReference type="SAM" id="Phobius"/>
    </source>
</evidence>